<evidence type="ECO:0000313" key="1">
    <source>
        <dbReference type="EMBL" id="UWP83420.1"/>
    </source>
</evidence>
<protein>
    <submittedName>
        <fullName evidence="1">Uncharacterized protein</fullName>
    </submittedName>
</protein>
<dbReference type="Proteomes" id="UP001059617">
    <property type="component" value="Chromosome"/>
</dbReference>
<dbReference type="InterPro" id="IPR036689">
    <property type="entry name" value="ESAT-6-like_sf"/>
</dbReference>
<organism evidence="1 2">
    <name type="scientific">Dactylosporangium fulvum</name>
    <dbReference type="NCBI Taxonomy" id="53359"/>
    <lineage>
        <taxon>Bacteria</taxon>
        <taxon>Bacillati</taxon>
        <taxon>Actinomycetota</taxon>
        <taxon>Actinomycetes</taxon>
        <taxon>Micromonosporales</taxon>
        <taxon>Micromonosporaceae</taxon>
        <taxon>Dactylosporangium</taxon>
    </lineage>
</organism>
<name>A0ABY5W218_9ACTN</name>
<gene>
    <name evidence="1" type="ORF">Dfulv_03760</name>
</gene>
<reference evidence="1" key="2">
    <citation type="submission" date="2022-09" db="EMBL/GenBank/DDBJ databases">
        <title>Biosynthetic gene clusters of Dactylosporangioum fulvum.</title>
        <authorList>
            <person name="Caradec T."/>
        </authorList>
    </citation>
    <scope>NUCLEOTIDE SEQUENCE</scope>
    <source>
        <strain evidence="1">NRRL B-16292</strain>
    </source>
</reference>
<sequence length="276" mass="27414">MDALERLSGVGGDLLRHVDAALVEGGAPADDQIWPLLRRVGALPGDALDFALRLDAPALRIAAGELRAIADRFAHERDRLTADVGRSAWEGTGAEAFAAVWRSLSVHIGPGTDPATICGRLLATASYVDGLVDWAVHLRGEMAEAVARAVSSAEAVTLRAAAGAAFAGGAGFAGGGFAAGAAVAGGALVGGGFAAGAAVAGGAPAGGLAGDGRPPVSAVVEAAARIGARILRPAADAVTAAEALRSRWSPELAELVYAAPEVPSGHSSPTVTRVEL</sequence>
<accession>A0ABY5W218</accession>
<dbReference type="EMBL" id="CP073720">
    <property type="protein sequence ID" value="UWP83420.1"/>
    <property type="molecule type" value="Genomic_DNA"/>
</dbReference>
<evidence type="ECO:0000313" key="2">
    <source>
        <dbReference type="Proteomes" id="UP001059617"/>
    </source>
</evidence>
<proteinExistence type="predicted"/>
<dbReference type="RefSeq" id="WP_259861209.1">
    <property type="nucleotide sequence ID" value="NZ_CP073720.1"/>
</dbReference>
<keyword evidence="2" id="KW-1185">Reference proteome</keyword>
<reference evidence="1" key="1">
    <citation type="submission" date="2021-04" db="EMBL/GenBank/DDBJ databases">
        <authorList>
            <person name="Hartkoorn R.C."/>
            <person name="Beaudoing E."/>
            <person name="Hot D."/>
        </authorList>
    </citation>
    <scope>NUCLEOTIDE SEQUENCE</scope>
    <source>
        <strain evidence="1">NRRL B-16292</strain>
    </source>
</reference>
<dbReference type="SUPFAM" id="SSF140453">
    <property type="entry name" value="EsxAB dimer-like"/>
    <property type="match status" value="1"/>
</dbReference>